<evidence type="ECO:0000256" key="1">
    <source>
        <dbReference type="ARBA" id="ARBA00023015"/>
    </source>
</evidence>
<organism evidence="5 6">
    <name type="scientific">Cereibacter changlensis JA139</name>
    <dbReference type="NCBI Taxonomy" id="1188249"/>
    <lineage>
        <taxon>Bacteria</taxon>
        <taxon>Pseudomonadati</taxon>
        <taxon>Pseudomonadota</taxon>
        <taxon>Alphaproteobacteria</taxon>
        <taxon>Rhodobacterales</taxon>
        <taxon>Paracoccaceae</taxon>
        <taxon>Cereibacter</taxon>
    </lineage>
</organism>
<evidence type="ECO:0000256" key="3">
    <source>
        <dbReference type="ARBA" id="ARBA00023163"/>
    </source>
</evidence>
<dbReference type="InterPro" id="IPR005143">
    <property type="entry name" value="TF_LuxR_autoind-bd_dom"/>
</dbReference>
<dbReference type="PRINTS" id="PR00038">
    <property type="entry name" value="HTHLUXR"/>
</dbReference>
<dbReference type="PANTHER" id="PTHR44688">
    <property type="entry name" value="DNA-BINDING TRANSCRIPTIONAL ACTIVATOR DEVR_DOSR"/>
    <property type="match status" value="1"/>
</dbReference>
<evidence type="ECO:0000313" key="5">
    <source>
        <dbReference type="EMBL" id="PTE22404.1"/>
    </source>
</evidence>
<name>A0A2T4JWW2_9RHOB</name>
<dbReference type="GO" id="GO:0003677">
    <property type="term" value="F:DNA binding"/>
    <property type="evidence" value="ECO:0007669"/>
    <property type="project" value="UniProtKB-KW"/>
</dbReference>
<dbReference type="InterPro" id="IPR000792">
    <property type="entry name" value="Tscrpt_reg_LuxR_C"/>
</dbReference>
<dbReference type="Pfam" id="PF03472">
    <property type="entry name" value="Autoind_bind"/>
    <property type="match status" value="1"/>
</dbReference>
<dbReference type="EMBL" id="PZKG01000023">
    <property type="protein sequence ID" value="PTE22404.1"/>
    <property type="molecule type" value="Genomic_DNA"/>
</dbReference>
<accession>A0A2T4JWW2</accession>
<feature type="domain" description="HTH luxR-type" evidence="4">
    <location>
        <begin position="180"/>
        <end position="245"/>
    </location>
</feature>
<evidence type="ECO:0000256" key="2">
    <source>
        <dbReference type="ARBA" id="ARBA00023125"/>
    </source>
</evidence>
<dbReference type="Gene3D" id="3.30.450.80">
    <property type="entry name" value="Transcription factor LuxR-like, autoinducer-binding domain"/>
    <property type="match status" value="1"/>
</dbReference>
<dbReference type="Proteomes" id="UP000241010">
    <property type="component" value="Unassembled WGS sequence"/>
</dbReference>
<comment type="caution">
    <text evidence="5">The sequence shown here is derived from an EMBL/GenBank/DDBJ whole genome shotgun (WGS) entry which is preliminary data.</text>
</comment>
<dbReference type="GO" id="GO:0006355">
    <property type="term" value="P:regulation of DNA-templated transcription"/>
    <property type="evidence" value="ECO:0007669"/>
    <property type="project" value="InterPro"/>
</dbReference>
<evidence type="ECO:0000259" key="4">
    <source>
        <dbReference type="PROSITE" id="PS50043"/>
    </source>
</evidence>
<dbReference type="Pfam" id="PF00196">
    <property type="entry name" value="GerE"/>
    <property type="match status" value="1"/>
</dbReference>
<dbReference type="SMART" id="SM00421">
    <property type="entry name" value="HTH_LUXR"/>
    <property type="match status" value="1"/>
</dbReference>
<keyword evidence="6" id="KW-1185">Reference proteome</keyword>
<dbReference type="Gene3D" id="1.10.10.10">
    <property type="entry name" value="Winged helix-like DNA-binding domain superfamily/Winged helix DNA-binding domain"/>
    <property type="match status" value="1"/>
</dbReference>
<dbReference type="PANTHER" id="PTHR44688:SF16">
    <property type="entry name" value="DNA-BINDING TRANSCRIPTIONAL ACTIVATOR DEVR_DOSR"/>
    <property type="match status" value="1"/>
</dbReference>
<keyword evidence="3" id="KW-0804">Transcription</keyword>
<dbReference type="SUPFAM" id="SSF46894">
    <property type="entry name" value="C-terminal effector domain of the bipartite response regulators"/>
    <property type="match status" value="1"/>
</dbReference>
<dbReference type="InterPro" id="IPR016032">
    <property type="entry name" value="Sig_transdc_resp-reg_C-effctor"/>
</dbReference>
<sequence>MTDVLQLLNGIAEAPSLQTAWAEAARLFRDCGFSRVNYGFTRFRSGASIGSPDDAVFLTTTDPAYATLYFRDGFFARTALYRWTMQNVGACTWRWVEEAFRAGALSPEEADAVRMNILMDVRAGITISFPEPSPRCKGGMGLIADPGLGHDDVDRIWAARGPEISAVAHMLHLKVAQLPAPCQRRALTQRQRAALEWVAEGKTSQDIATIIGLSVQTVEKHLRLAREALDVETTAQAVAKSTMLNLIFARPCPGAEPDPQEVGNP</sequence>
<protein>
    <submittedName>
        <fullName evidence="5">LuxR family transcriptional regulator</fullName>
    </submittedName>
</protein>
<dbReference type="RefSeq" id="WP_107663274.1">
    <property type="nucleotide sequence ID" value="NZ_PZKG01000023.1"/>
</dbReference>
<proteinExistence type="predicted"/>
<evidence type="ECO:0000313" key="6">
    <source>
        <dbReference type="Proteomes" id="UP000241010"/>
    </source>
</evidence>
<dbReference type="CDD" id="cd06170">
    <property type="entry name" value="LuxR_C_like"/>
    <property type="match status" value="1"/>
</dbReference>
<keyword evidence="2" id="KW-0238">DNA-binding</keyword>
<keyword evidence="1" id="KW-0805">Transcription regulation</keyword>
<dbReference type="InterPro" id="IPR036693">
    <property type="entry name" value="TF_LuxR_autoind-bd_dom_sf"/>
</dbReference>
<dbReference type="SUPFAM" id="SSF75516">
    <property type="entry name" value="Pheromone-binding domain of LuxR-like quorum-sensing transcription factors"/>
    <property type="match status" value="1"/>
</dbReference>
<dbReference type="PROSITE" id="PS50043">
    <property type="entry name" value="HTH_LUXR_2"/>
    <property type="match status" value="1"/>
</dbReference>
<dbReference type="InterPro" id="IPR036388">
    <property type="entry name" value="WH-like_DNA-bd_sf"/>
</dbReference>
<dbReference type="OrthoDB" id="3679796at2"/>
<reference evidence="5 6" key="1">
    <citation type="submission" date="2018-03" db="EMBL/GenBank/DDBJ databases">
        <title>Cereibacter changlensis.</title>
        <authorList>
            <person name="Meyer T.E."/>
            <person name="Miller S."/>
            <person name="Lodha T."/>
            <person name="Gandham S."/>
            <person name="Chintalapati S."/>
            <person name="Chintalapati V.R."/>
        </authorList>
    </citation>
    <scope>NUCLEOTIDE SEQUENCE [LARGE SCALE GENOMIC DNA]</scope>
    <source>
        <strain evidence="5 6">JA139</strain>
    </source>
</reference>
<gene>
    <name evidence="5" type="ORF">C5F48_07455</name>
</gene>
<dbReference type="AlphaFoldDB" id="A0A2T4JWW2"/>